<evidence type="ECO:0000313" key="4">
    <source>
        <dbReference type="Proteomes" id="UP000562045"/>
    </source>
</evidence>
<dbReference type="AlphaFoldDB" id="A0A7Z0CJ08"/>
<dbReference type="Pfam" id="PF26571">
    <property type="entry name" value="VldE"/>
    <property type="match status" value="1"/>
</dbReference>
<evidence type="ECO:0000259" key="2">
    <source>
        <dbReference type="PROSITE" id="PS51781"/>
    </source>
</evidence>
<feature type="chain" id="PRO_5039644513" description="SH3b domain-containing protein" evidence="1">
    <location>
        <begin position="35"/>
        <end position="283"/>
    </location>
</feature>
<dbReference type="Proteomes" id="UP000562045">
    <property type="component" value="Unassembled WGS sequence"/>
</dbReference>
<gene>
    <name evidence="3" type="ORF">BJ993_000266</name>
</gene>
<feature type="domain" description="SH3b" evidence="2">
    <location>
        <begin position="100"/>
        <end position="163"/>
    </location>
</feature>
<reference evidence="3 4" key="1">
    <citation type="submission" date="2020-07" db="EMBL/GenBank/DDBJ databases">
        <title>Sequencing the genomes of 1000 actinobacteria strains.</title>
        <authorList>
            <person name="Klenk H.-P."/>
        </authorList>
    </citation>
    <scope>NUCLEOTIDE SEQUENCE [LARGE SCALE GENOMIC DNA]</scope>
    <source>
        <strain evidence="3 4">DSM 15131</strain>
    </source>
</reference>
<comment type="caution">
    <text evidence="3">The sequence shown here is derived from an EMBL/GenBank/DDBJ whole genome shotgun (WGS) entry which is preliminary data.</text>
</comment>
<dbReference type="InterPro" id="IPR003646">
    <property type="entry name" value="SH3-like_bac-type"/>
</dbReference>
<accession>A0A7Z0CJ08</accession>
<dbReference type="InterPro" id="IPR058593">
    <property type="entry name" value="ARB_07466-like_C"/>
</dbReference>
<organism evidence="3 4">
    <name type="scientific">Nocardioides aromaticivorans</name>
    <dbReference type="NCBI Taxonomy" id="200618"/>
    <lineage>
        <taxon>Bacteria</taxon>
        <taxon>Bacillati</taxon>
        <taxon>Actinomycetota</taxon>
        <taxon>Actinomycetes</taxon>
        <taxon>Propionibacteriales</taxon>
        <taxon>Nocardioidaceae</taxon>
        <taxon>Nocardioides</taxon>
    </lineage>
</organism>
<dbReference type="RefSeq" id="WP_179647461.1">
    <property type="nucleotide sequence ID" value="NZ_JACBZM010000001.1"/>
</dbReference>
<proteinExistence type="predicted"/>
<keyword evidence="1" id="KW-0732">Signal</keyword>
<dbReference type="PROSITE" id="PS51781">
    <property type="entry name" value="SH3B"/>
    <property type="match status" value="1"/>
</dbReference>
<protein>
    <recommendedName>
        <fullName evidence="2">SH3b domain-containing protein</fullName>
    </recommendedName>
</protein>
<evidence type="ECO:0000256" key="1">
    <source>
        <dbReference type="SAM" id="SignalP"/>
    </source>
</evidence>
<dbReference type="EMBL" id="JACBZM010000001">
    <property type="protein sequence ID" value="NYI43186.1"/>
    <property type="molecule type" value="Genomic_DNA"/>
</dbReference>
<name>A0A7Z0CJ08_9ACTN</name>
<sequence>MATSHKRETARRTPRAAFLAGSLAVLATGAAVSAGVMSSPAPDNDLIAIDSSAPVAGSVRDASRDLPVLSRSSDRSADAIGSKLDRLLSTTATAKAVAAADTKRWTTDALNLWTRPDKAGKKVGEVDEGEKVLVTGRKYGERVEIVLEGTSRWVTAGHLSDEKPLSIAASCTNGTSVPAGVSPNIKKVHQAVCANFPEVSTYGTFRGDGEHAQGIAVDIMTSGARGWEIAEFVRANYAALGVSYVIYSQKIWSVERSGEGWRGMPDRGSTTANHYDHVHVTTY</sequence>
<feature type="signal peptide" evidence="1">
    <location>
        <begin position="1"/>
        <end position="34"/>
    </location>
</feature>
<evidence type="ECO:0000313" key="3">
    <source>
        <dbReference type="EMBL" id="NYI43186.1"/>
    </source>
</evidence>